<keyword evidence="4" id="KW-0106">Calcium</keyword>
<gene>
    <name evidence="11 12 13" type="primary">LOC106458860</name>
</gene>
<evidence type="ECO:0000256" key="7">
    <source>
        <dbReference type="SAM" id="MobiDB-lite"/>
    </source>
</evidence>
<dbReference type="InterPro" id="IPR037641">
    <property type="entry name" value="SPARC_FS"/>
</dbReference>
<evidence type="ECO:0000256" key="3">
    <source>
        <dbReference type="ARBA" id="ARBA00022729"/>
    </source>
</evidence>
<evidence type="ECO:0000313" key="11">
    <source>
        <dbReference type="RefSeq" id="XP_013773868.1"/>
    </source>
</evidence>
<feature type="region of interest" description="Disordered" evidence="7">
    <location>
        <begin position="48"/>
        <end position="77"/>
    </location>
</feature>
<evidence type="ECO:0000256" key="6">
    <source>
        <dbReference type="ARBA" id="ARBA00023180"/>
    </source>
</evidence>
<dbReference type="InterPro" id="IPR036058">
    <property type="entry name" value="Kazal_dom_sf"/>
</dbReference>
<dbReference type="InterPro" id="IPR011992">
    <property type="entry name" value="EF-hand-dom_pair"/>
</dbReference>
<dbReference type="InterPro" id="IPR003645">
    <property type="entry name" value="Fol_N"/>
</dbReference>
<dbReference type="RefSeq" id="XP_022240916.1">
    <property type="nucleotide sequence ID" value="XM_022385208.1"/>
</dbReference>
<feature type="signal peptide" evidence="8">
    <location>
        <begin position="1"/>
        <end position="19"/>
    </location>
</feature>
<feature type="compositionally biased region" description="Basic and acidic residues" evidence="7">
    <location>
        <begin position="60"/>
        <end position="77"/>
    </location>
</feature>
<feature type="domain" description="Follistatin-like" evidence="9">
    <location>
        <begin position="85"/>
        <end position="108"/>
    </location>
</feature>
<evidence type="ECO:0000313" key="12">
    <source>
        <dbReference type="RefSeq" id="XP_022240916.1"/>
    </source>
</evidence>
<dbReference type="Pfam" id="PF10591">
    <property type="entry name" value="SPARC_Ca_bdg"/>
    <property type="match status" value="1"/>
</dbReference>
<dbReference type="CDD" id="cd16231">
    <property type="entry name" value="EFh_SPARC_like"/>
    <property type="match status" value="1"/>
</dbReference>
<evidence type="ECO:0000256" key="4">
    <source>
        <dbReference type="ARBA" id="ARBA00022837"/>
    </source>
</evidence>
<dbReference type="PROSITE" id="PS00018">
    <property type="entry name" value="EF_HAND_1"/>
    <property type="match status" value="1"/>
</dbReference>
<organism evidence="10 12">
    <name type="scientific">Limulus polyphemus</name>
    <name type="common">Atlantic horseshoe crab</name>
    <dbReference type="NCBI Taxonomy" id="6850"/>
    <lineage>
        <taxon>Eukaryota</taxon>
        <taxon>Metazoa</taxon>
        <taxon>Ecdysozoa</taxon>
        <taxon>Arthropoda</taxon>
        <taxon>Chelicerata</taxon>
        <taxon>Merostomata</taxon>
        <taxon>Xiphosura</taxon>
        <taxon>Limulidae</taxon>
        <taxon>Limulus</taxon>
    </lineage>
</organism>
<dbReference type="SMART" id="SM00274">
    <property type="entry name" value="FOLN"/>
    <property type="match status" value="1"/>
</dbReference>
<evidence type="ECO:0000259" key="9">
    <source>
        <dbReference type="SMART" id="SM00274"/>
    </source>
</evidence>
<evidence type="ECO:0000313" key="10">
    <source>
        <dbReference type="Proteomes" id="UP000694941"/>
    </source>
</evidence>
<dbReference type="Proteomes" id="UP000694941">
    <property type="component" value="Unplaced"/>
</dbReference>
<evidence type="ECO:0000256" key="5">
    <source>
        <dbReference type="ARBA" id="ARBA00023157"/>
    </source>
</evidence>
<evidence type="ECO:0000313" key="13">
    <source>
        <dbReference type="RefSeq" id="XP_022240917.1"/>
    </source>
</evidence>
<keyword evidence="6" id="KW-0325">Glycoprotein</keyword>
<keyword evidence="2" id="KW-0964">Secreted</keyword>
<evidence type="ECO:0000256" key="2">
    <source>
        <dbReference type="ARBA" id="ARBA00022525"/>
    </source>
</evidence>
<dbReference type="PANTHER" id="PTHR13866">
    <property type="entry name" value="SPARC OSTEONECTIN"/>
    <property type="match status" value="1"/>
</dbReference>
<keyword evidence="3 8" id="KW-0732">Signal</keyword>
<dbReference type="InterPro" id="IPR015369">
    <property type="entry name" value="Follistatin/Osteonectin_EGF"/>
</dbReference>
<dbReference type="SUPFAM" id="SSF47473">
    <property type="entry name" value="EF-hand"/>
    <property type="match status" value="1"/>
</dbReference>
<feature type="compositionally biased region" description="Acidic residues" evidence="7">
    <location>
        <begin position="48"/>
        <end position="59"/>
    </location>
</feature>
<dbReference type="Gene3D" id="3.30.60.30">
    <property type="match status" value="1"/>
</dbReference>
<dbReference type="Pfam" id="PF09289">
    <property type="entry name" value="FOLN"/>
    <property type="match status" value="1"/>
</dbReference>
<evidence type="ECO:0000256" key="1">
    <source>
        <dbReference type="ARBA" id="ARBA00004613"/>
    </source>
</evidence>
<sequence length="305" mass="35513">MKLTFCLLLSIILCTGILAKKHHESVEKKTLEEEVVNSDEKDELDLIAEDEAEEDDQEENSVKDYEELDREGGGYREGKSVQKHPCAKHHCGAGRVCVLDDKGKPACECITECSAEIDERRKVCSNHNETWNSYCELYRMRCWCDDGLDECAKDKYKHVHVDYYGSCREITKCAEDEMADFPRRMREWLFTVMQELAQRDELSKYYMKLEKEAEEDVTHKWANAIIWKFCDLDVHPEDRAISRHELFPIRAPLLAMEHCIAPFLDSCDVDDDHIITLAEWGKCLGLKENEIEDKCIAVHEKRPKE</sequence>
<dbReference type="GeneID" id="106458860"/>
<dbReference type="CDD" id="cd01328">
    <property type="entry name" value="FSL_SPARC"/>
    <property type="match status" value="1"/>
</dbReference>
<dbReference type="SUPFAM" id="SSF100895">
    <property type="entry name" value="Kazal-type serine protease inhibitors"/>
    <property type="match status" value="1"/>
</dbReference>
<proteinExistence type="predicted"/>
<comment type="subcellular location">
    <subcellularLocation>
        <location evidence="1">Secreted</location>
    </subcellularLocation>
</comment>
<keyword evidence="10" id="KW-1185">Reference proteome</keyword>
<dbReference type="RefSeq" id="XP_022240917.1">
    <property type="nucleotide sequence ID" value="XM_022385209.1"/>
</dbReference>
<name>A0ABM1SBB1_LIMPO</name>
<accession>A0ABM1SBB1</accession>
<evidence type="ECO:0000256" key="8">
    <source>
        <dbReference type="SAM" id="SignalP"/>
    </source>
</evidence>
<feature type="chain" id="PRO_5045023148" evidence="8">
    <location>
        <begin position="20"/>
        <end position="305"/>
    </location>
</feature>
<dbReference type="InterPro" id="IPR018247">
    <property type="entry name" value="EF_Hand_1_Ca_BS"/>
</dbReference>
<dbReference type="PANTHER" id="PTHR13866:SF14">
    <property type="entry name" value="BM-40"/>
    <property type="match status" value="1"/>
</dbReference>
<protein>
    <submittedName>
        <fullName evidence="11 12">SPARC-like isoform X1</fullName>
    </submittedName>
</protein>
<dbReference type="RefSeq" id="XP_013773868.1">
    <property type="nucleotide sequence ID" value="XM_013918414.2"/>
</dbReference>
<reference evidence="11 12" key="1">
    <citation type="submission" date="2025-05" db="UniProtKB">
        <authorList>
            <consortium name="RefSeq"/>
        </authorList>
    </citation>
    <scope>IDENTIFICATION</scope>
    <source>
        <tissue evidence="11 12">Muscle</tissue>
    </source>
</reference>
<dbReference type="Gene3D" id="1.10.238.10">
    <property type="entry name" value="EF-hand"/>
    <property type="match status" value="1"/>
</dbReference>
<dbReference type="InterPro" id="IPR019577">
    <property type="entry name" value="SPARC/Testican_Ca-bd-dom"/>
</dbReference>
<keyword evidence="5" id="KW-1015">Disulfide bond</keyword>